<dbReference type="Proteomes" id="UP000243904">
    <property type="component" value="Chromosome I"/>
</dbReference>
<sequence length="118" mass="13575">MSTFVSDHEFVKIRLSWSRFTPDGREVPRPASARNLHKNPQILNGLSKCAANAQAIVGRMGKVITIQFRRSRLPRRLLNDGWWLESKPTRPTVTVFPKRRTPDPKPGVRHLTLVRPEK</sequence>
<dbReference type="RefSeq" id="WP_146690311.1">
    <property type="nucleotide sequence ID" value="NZ_LT629750.1"/>
</dbReference>
<evidence type="ECO:0000313" key="2">
    <source>
        <dbReference type="Proteomes" id="UP000243904"/>
    </source>
</evidence>
<keyword evidence="2" id="KW-1185">Reference proteome</keyword>
<organism evidence="1 2">
    <name type="scientific">Bradyrhizobium canariense</name>
    <dbReference type="NCBI Taxonomy" id="255045"/>
    <lineage>
        <taxon>Bacteria</taxon>
        <taxon>Pseudomonadati</taxon>
        <taxon>Pseudomonadota</taxon>
        <taxon>Alphaproteobacteria</taxon>
        <taxon>Hyphomicrobiales</taxon>
        <taxon>Nitrobacteraceae</taxon>
        <taxon>Bradyrhizobium</taxon>
    </lineage>
</organism>
<name>A0A1H2B009_9BRAD</name>
<gene>
    <name evidence="1" type="ORF">SAMN05444158_6650</name>
</gene>
<evidence type="ECO:0000313" key="1">
    <source>
        <dbReference type="EMBL" id="SDT51494.1"/>
    </source>
</evidence>
<accession>A0A1H2B009</accession>
<dbReference type="EMBL" id="LT629750">
    <property type="protein sequence ID" value="SDT51494.1"/>
    <property type="molecule type" value="Genomic_DNA"/>
</dbReference>
<protein>
    <submittedName>
        <fullName evidence="1">Uncharacterized protein</fullName>
    </submittedName>
</protein>
<reference evidence="2" key="1">
    <citation type="submission" date="2016-10" db="EMBL/GenBank/DDBJ databases">
        <authorList>
            <person name="Varghese N."/>
            <person name="Submissions S."/>
        </authorList>
    </citation>
    <scope>NUCLEOTIDE SEQUENCE [LARGE SCALE GENOMIC DNA]</scope>
    <source>
        <strain evidence="2">GAS369</strain>
    </source>
</reference>
<proteinExistence type="predicted"/>
<dbReference type="AlphaFoldDB" id="A0A1H2B009"/>